<evidence type="ECO:0000313" key="4">
    <source>
        <dbReference type="EMBL" id="CAE7204699.1"/>
    </source>
</evidence>
<feature type="non-terminal residue" evidence="4">
    <location>
        <position position="1"/>
    </location>
</feature>
<evidence type="ECO:0000313" key="5">
    <source>
        <dbReference type="Proteomes" id="UP000601435"/>
    </source>
</evidence>
<feature type="signal peptide" evidence="2">
    <location>
        <begin position="1"/>
        <end position="18"/>
    </location>
</feature>
<sequence length="939" mass="106690">MSLVFPVFSLDMLQVVYAVSCRGAYHMQQCFLALAASQMVPLASLGGLMLLVFWAEVVHCSLHVLYAVLMPGKLLWAPTVNAWAWLSQLLCHCLMTCRIALELILRAVAVESLHLQGLLRRPRVDPPWKPQLRGRQEGVPDRGECACDPEPPCIERGLHVDHHHRDRSVILPSLGLLRRLGELPRRDQNAAPLIRMRLKGERTLGDDAWSLSGAALEGRPWRETEPRTERLPLLRWLAQRRPENRRTLRRILSRRTSDEMSKDAGWRIPPLRCLRSLLGLRRRHMLHHLHGPHDLLRMREKVKRRKEQLIRKIMIRMAFSVRTPAKMAWGLACKLKTDLLALAGLENFSMQGWIFYVHAALLPGLSYYMIVMIRQVLYLLLPVNIQLITHDVRDFGNNYYKSNVEPRGSQVPRLWVAPIVHQGAGASGLSWGEANGRTARASVATDHSTMYRGVPTRRSVRARVRALTINLGGLDTTTFDTFMAWLPSSPYEVICLQEIHFGLGRDSNSWVSAGWRFVTTIDASTRFQGVAILVREVLCRTSELHYQEVEPGRLLHVRVEQEHHSLDILGVYQHALHLEAGKNNLPQRQKVWDKLGALLHNLSRRNMLVLLGDYNCTPEYVNGAMGHSYDKASNYPDANEFAALLETHDLVLLNGWVRLSQQFTFTGSKHKSIIDFIITRRHHADGTWLLVPLYLFTQARHGGPRIAALRTAVQEYLAGHPAATLEQINAQMLSQVIRLFPRRSEAPEPRAWNTPQVRGSVTAMWQARARLRNIWSTTYTRLRFSMEAFKRYRAFMQAYRFLKQQGRQARRTLLTNELAAAAEAAQRNDTGQLHRIIRRLAPKSKRVQVRIHGPNGEMLRDSAEHEAIVSYFEDLFQSQTAQLPISPGLDAAPQVSEKEVYDSLRSTKYGKAVPPTSTPSSAIKCCADILAPAITPAVN</sequence>
<dbReference type="GO" id="GO:0003824">
    <property type="term" value="F:catalytic activity"/>
    <property type="evidence" value="ECO:0007669"/>
    <property type="project" value="InterPro"/>
</dbReference>
<accession>A0A812JEV2</accession>
<protein>
    <recommendedName>
        <fullName evidence="3">Endonuclease/exonuclease/phosphatase domain-containing protein</fullName>
    </recommendedName>
</protein>
<name>A0A812JEV2_9DINO</name>
<feature type="domain" description="Endonuclease/exonuclease/phosphatase" evidence="3">
    <location>
        <begin position="467"/>
        <end position="689"/>
    </location>
</feature>
<keyword evidence="1" id="KW-0812">Transmembrane</keyword>
<organism evidence="4 5">
    <name type="scientific">Symbiodinium necroappetens</name>
    <dbReference type="NCBI Taxonomy" id="1628268"/>
    <lineage>
        <taxon>Eukaryota</taxon>
        <taxon>Sar</taxon>
        <taxon>Alveolata</taxon>
        <taxon>Dinophyceae</taxon>
        <taxon>Suessiales</taxon>
        <taxon>Symbiodiniaceae</taxon>
        <taxon>Symbiodinium</taxon>
    </lineage>
</organism>
<evidence type="ECO:0000256" key="1">
    <source>
        <dbReference type="SAM" id="Phobius"/>
    </source>
</evidence>
<dbReference type="Proteomes" id="UP000601435">
    <property type="component" value="Unassembled WGS sequence"/>
</dbReference>
<feature type="chain" id="PRO_5032840227" description="Endonuclease/exonuclease/phosphatase domain-containing protein" evidence="2">
    <location>
        <begin position="19"/>
        <end position="939"/>
    </location>
</feature>
<keyword evidence="5" id="KW-1185">Reference proteome</keyword>
<dbReference type="InterPro" id="IPR005135">
    <property type="entry name" value="Endo/exonuclease/phosphatase"/>
</dbReference>
<comment type="caution">
    <text evidence="4">The sequence shown here is derived from an EMBL/GenBank/DDBJ whole genome shotgun (WGS) entry which is preliminary data.</text>
</comment>
<keyword evidence="1" id="KW-1133">Transmembrane helix</keyword>
<dbReference type="EMBL" id="CAJNJA010006070">
    <property type="protein sequence ID" value="CAE7204699.1"/>
    <property type="molecule type" value="Genomic_DNA"/>
</dbReference>
<keyword evidence="2" id="KW-0732">Signal</keyword>
<reference evidence="4" key="1">
    <citation type="submission" date="2021-02" db="EMBL/GenBank/DDBJ databases">
        <authorList>
            <person name="Dougan E. K."/>
            <person name="Rhodes N."/>
            <person name="Thang M."/>
            <person name="Chan C."/>
        </authorList>
    </citation>
    <scope>NUCLEOTIDE SEQUENCE</scope>
</reference>
<dbReference type="Gene3D" id="3.60.10.10">
    <property type="entry name" value="Endonuclease/exonuclease/phosphatase"/>
    <property type="match status" value="1"/>
</dbReference>
<dbReference type="OrthoDB" id="434384at2759"/>
<proteinExistence type="predicted"/>
<feature type="transmembrane region" description="Helical" evidence="1">
    <location>
        <begin position="42"/>
        <end position="69"/>
    </location>
</feature>
<gene>
    <name evidence="4" type="ORF">SNEC2469_LOCUS1709</name>
</gene>
<feature type="non-terminal residue" evidence="4">
    <location>
        <position position="939"/>
    </location>
</feature>
<evidence type="ECO:0000259" key="3">
    <source>
        <dbReference type="Pfam" id="PF03372"/>
    </source>
</evidence>
<keyword evidence="1" id="KW-0472">Membrane</keyword>
<dbReference type="AlphaFoldDB" id="A0A812JEV2"/>
<evidence type="ECO:0000256" key="2">
    <source>
        <dbReference type="SAM" id="SignalP"/>
    </source>
</evidence>
<dbReference type="InterPro" id="IPR036691">
    <property type="entry name" value="Endo/exonu/phosph_ase_sf"/>
</dbReference>
<dbReference type="Pfam" id="PF03372">
    <property type="entry name" value="Exo_endo_phos"/>
    <property type="match status" value="1"/>
</dbReference>
<dbReference type="SUPFAM" id="SSF56219">
    <property type="entry name" value="DNase I-like"/>
    <property type="match status" value="1"/>
</dbReference>